<dbReference type="PANTHER" id="PTHR11815">
    <property type="entry name" value="SUCCINYL-COA SYNTHETASE BETA CHAIN"/>
    <property type="match status" value="1"/>
</dbReference>
<evidence type="ECO:0000259" key="12">
    <source>
        <dbReference type="PROSITE" id="PS50975"/>
    </source>
</evidence>
<dbReference type="InterPro" id="IPR017866">
    <property type="entry name" value="Succ-CoA_synthase_bsu_CS"/>
</dbReference>
<dbReference type="PROSITE" id="PS50975">
    <property type="entry name" value="ATP_GRASP"/>
    <property type="match status" value="1"/>
</dbReference>
<evidence type="ECO:0000256" key="7">
    <source>
        <dbReference type="ARBA" id="ARBA00022842"/>
    </source>
</evidence>
<dbReference type="Gene3D" id="3.30.1490.20">
    <property type="entry name" value="ATP-grasp fold, A domain"/>
    <property type="match status" value="1"/>
</dbReference>
<dbReference type="Gene3D" id="3.30.470.20">
    <property type="entry name" value="ATP-grasp fold, B domain"/>
    <property type="match status" value="1"/>
</dbReference>
<evidence type="ECO:0000256" key="8">
    <source>
        <dbReference type="ARBA" id="ARBA00022946"/>
    </source>
</evidence>
<dbReference type="SUPFAM" id="SSF52210">
    <property type="entry name" value="Succinyl-CoA synthetase domains"/>
    <property type="match status" value="1"/>
</dbReference>
<dbReference type="GeneID" id="62195727"/>
<dbReference type="FunFam" id="3.30.1490.20:FF:000004">
    <property type="entry name" value="Succinate--CoA ligase [ADP-forming] subunit beta, mitochondrial"/>
    <property type="match status" value="1"/>
</dbReference>
<dbReference type="GO" id="GO:0006104">
    <property type="term" value="P:succinyl-CoA metabolic process"/>
    <property type="evidence" value="ECO:0007669"/>
    <property type="project" value="TreeGrafter"/>
</dbReference>
<sequence length="416" mass="45166">MHMFARTFNKNLVKRVSQVRYLSIHEFRSATLLRQYGVGTPKGIAAFTPEEAYQAAKKLGTDDLVIKAQALTGGRGKGHFDTGYKSGVHLINGAKEAKEVAEQMLHHNLITKQSGPAGKPVSAVYIVERKYAEHEAYFSIVMDRQNQSTMVIASSEGGMSVEEVAKKNPDAIKKFSVGIDEGISDELATKIASGMGFTDDAVSKAATAIKTLFQIFREKDATQIEINPLTETKEHDIECVDAKFNFDNSAAYRQKEVFSWRDESQEDPDEVTASQYGLNFIKLNGNIGCLVNGAGLAMATMDVVKLYGGAPANFLDVGGASTPATIEKAFELIMTEKNVSAIFVNIFGGIVRCDYVADGLISATKNLGLKVPVVARLRGTNLELAQKKIAESGLNKLHLFSDLDEAAAKVVELGKK</sequence>
<evidence type="ECO:0000256" key="11">
    <source>
        <dbReference type="RuleBase" id="RU361258"/>
    </source>
</evidence>
<comment type="similarity">
    <text evidence="10 11">Belongs to the succinate/malate CoA ligase beta subunit family.</text>
</comment>
<comment type="cofactor">
    <cofactor evidence="10">
        <name>Mg(2+)</name>
        <dbReference type="ChEBI" id="CHEBI:18420"/>
    </cofactor>
    <text evidence="10">Binds 1 Mg(2+) ion per subunit.</text>
</comment>
<feature type="binding site" evidence="10">
    <location>
        <position position="227"/>
    </location>
    <ligand>
        <name>Mg(2+)</name>
        <dbReference type="ChEBI" id="CHEBI:18420"/>
    </ligand>
</feature>
<dbReference type="GO" id="GO:0042709">
    <property type="term" value="C:succinate-CoA ligase complex"/>
    <property type="evidence" value="ECO:0007669"/>
    <property type="project" value="TreeGrafter"/>
</dbReference>
<dbReference type="EMBL" id="CP064813">
    <property type="protein sequence ID" value="QPG74986.1"/>
    <property type="molecule type" value="Genomic_DNA"/>
</dbReference>
<reference evidence="13" key="1">
    <citation type="submission" date="2020-10" db="EMBL/GenBank/DDBJ databases">
        <authorList>
            <person name="Roach M.J.R."/>
        </authorList>
    </citation>
    <scope>NUCLEOTIDE SEQUENCE</scope>
    <source>
        <strain evidence="13">CBS 1945</strain>
    </source>
</reference>
<evidence type="ECO:0000313" key="14">
    <source>
        <dbReference type="Proteomes" id="UP000662931"/>
    </source>
</evidence>
<dbReference type="GO" id="GO:0005739">
    <property type="term" value="C:mitochondrion"/>
    <property type="evidence" value="ECO:0007669"/>
    <property type="project" value="UniProtKB-SubCell"/>
</dbReference>
<dbReference type="Pfam" id="PF08442">
    <property type="entry name" value="ATP-grasp_2"/>
    <property type="match status" value="1"/>
</dbReference>
<evidence type="ECO:0000256" key="2">
    <source>
        <dbReference type="ARBA" id="ARBA00022532"/>
    </source>
</evidence>
<organism evidence="13 14">
    <name type="scientific">Eeniella nana</name>
    <name type="common">Yeast</name>
    <name type="synonym">Brettanomyces nanus</name>
    <dbReference type="NCBI Taxonomy" id="13502"/>
    <lineage>
        <taxon>Eukaryota</taxon>
        <taxon>Fungi</taxon>
        <taxon>Dikarya</taxon>
        <taxon>Ascomycota</taxon>
        <taxon>Saccharomycotina</taxon>
        <taxon>Pichiomycetes</taxon>
        <taxon>Pichiales</taxon>
        <taxon>Pichiaceae</taxon>
        <taxon>Brettanomyces</taxon>
    </lineage>
</organism>
<proteinExistence type="inferred from homology"/>
<feature type="binding site" evidence="10">
    <location>
        <position position="67"/>
    </location>
    <ligand>
        <name>ATP</name>
        <dbReference type="ChEBI" id="CHEBI:30616"/>
    </ligand>
</feature>
<keyword evidence="10" id="KW-0496">Mitochondrion</keyword>
<keyword evidence="2 10" id="KW-0816">Tricarboxylic acid cycle</keyword>
<dbReference type="SUPFAM" id="SSF56059">
    <property type="entry name" value="Glutathione synthetase ATP-binding domain-like"/>
    <property type="match status" value="1"/>
</dbReference>
<name>A0A875S0Q9_EENNA</name>
<dbReference type="KEGG" id="bnn:FOA43_002326"/>
<dbReference type="InterPro" id="IPR005811">
    <property type="entry name" value="SUCC_ACL_C"/>
</dbReference>
<keyword evidence="14" id="KW-1185">Reference proteome</keyword>
<dbReference type="InterPro" id="IPR011761">
    <property type="entry name" value="ATP-grasp"/>
</dbReference>
<feature type="binding site" evidence="10">
    <location>
        <position position="241"/>
    </location>
    <ligand>
        <name>Mg(2+)</name>
        <dbReference type="ChEBI" id="CHEBI:18420"/>
    </ligand>
</feature>
<dbReference type="InterPro" id="IPR013650">
    <property type="entry name" value="ATP-grasp_succ-CoA_synth-type"/>
</dbReference>
<feature type="binding site" evidence="10">
    <location>
        <begin position="349"/>
        <end position="351"/>
    </location>
    <ligand>
        <name>substrate</name>
        <note>ligand shared with subunit alpha</note>
    </ligand>
</feature>
<evidence type="ECO:0000256" key="6">
    <source>
        <dbReference type="ARBA" id="ARBA00022840"/>
    </source>
</evidence>
<comment type="pathway">
    <text evidence="1 10">Carbohydrate metabolism; tricarboxylic acid cycle; succinate from succinyl-CoA (ligase route): step 1/1.</text>
</comment>
<dbReference type="RefSeq" id="XP_038778551.1">
    <property type="nucleotide sequence ID" value="XM_038922623.1"/>
</dbReference>
<keyword evidence="8" id="KW-0809">Transit peptide</keyword>
<feature type="domain" description="ATP-grasp" evidence="12">
    <location>
        <begin position="30"/>
        <end position="257"/>
    </location>
</feature>
<dbReference type="PROSITE" id="PS01217">
    <property type="entry name" value="SUCCINYL_COA_LIG_3"/>
    <property type="match status" value="1"/>
</dbReference>
<dbReference type="InterPro" id="IPR013815">
    <property type="entry name" value="ATP_grasp_subdomain_1"/>
</dbReference>
<comment type="catalytic activity">
    <reaction evidence="10">
        <text>succinate + ATP + CoA = succinyl-CoA + ADP + phosphate</text>
        <dbReference type="Rhea" id="RHEA:17661"/>
        <dbReference type="ChEBI" id="CHEBI:30031"/>
        <dbReference type="ChEBI" id="CHEBI:30616"/>
        <dbReference type="ChEBI" id="CHEBI:43474"/>
        <dbReference type="ChEBI" id="CHEBI:57287"/>
        <dbReference type="ChEBI" id="CHEBI:57292"/>
        <dbReference type="ChEBI" id="CHEBI:456216"/>
        <dbReference type="EC" id="6.2.1.5"/>
    </reaction>
</comment>
<comment type="subcellular location">
    <subcellularLocation>
        <location evidence="10">Mitochondrion</location>
    </subcellularLocation>
</comment>
<dbReference type="AlphaFoldDB" id="A0A875S0Q9"/>
<evidence type="ECO:0000256" key="4">
    <source>
        <dbReference type="ARBA" id="ARBA00022723"/>
    </source>
</evidence>
<keyword evidence="5 10" id="KW-0547">Nucleotide-binding</keyword>
<keyword evidence="4 10" id="KW-0479">Metal-binding</keyword>
<dbReference type="Gene3D" id="3.40.50.261">
    <property type="entry name" value="Succinyl-CoA synthetase domains"/>
    <property type="match status" value="1"/>
</dbReference>
<comment type="subunit">
    <text evidence="9">Heterodimer of an alpha and a beta subunit. The beta subunit determines specificity for GTP.</text>
</comment>
<accession>A0A875S0Q9</accession>
<feature type="binding site" evidence="10">
    <location>
        <position position="135"/>
    </location>
    <ligand>
        <name>ATP</name>
        <dbReference type="ChEBI" id="CHEBI:30616"/>
    </ligand>
</feature>
<dbReference type="NCBIfam" id="TIGR01016">
    <property type="entry name" value="sucCoAbeta"/>
    <property type="match status" value="1"/>
</dbReference>
<keyword evidence="6 10" id="KW-0067">ATP-binding</keyword>
<evidence type="ECO:0000313" key="13">
    <source>
        <dbReference type="EMBL" id="QPG74986.1"/>
    </source>
</evidence>
<dbReference type="HAMAP" id="MF_00558">
    <property type="entry name" value="Succ_CoA_beta"/>
    <property type="match status" value="1"/>
</dbReference>
<gene>
    <name evidence="13" type="primary">LSC2</name>
    <name evidence="13" type="ORF">FOA43_002326</name>
</gene>
<dbReference type="PANTHER" id="PTHR11815:SF1">
    <property type="entry name" value="SUCCINATE--COA LIGASE [ADP-FORMING] SUBUNIT BETA, MITOCHONDRIAL"/>
    <property type="match status" value="1"/>
</dbReference>
<comment type="function">
    <text evidence="10">Succinyl-CoA synthetase functions in the citric acid cycle (TCA), coupling the hydrolysis of succinyl-CoA to the synthesis of ATP and thus represents the only step of substrate-level phosphorylation in the TCA. The beta subunit provides nucleotide specificity of the enzyme and binds the substrate succinate, while the binding sites for coenzyme A and phosphate are found in the alpha subunit.</text>
</comment>
<dbReference type="InterPro" id="IPR005809">
    <property type="entry name" value="Succ_CoA_ligase-like_bsu"/>
</dbReference>
<dbReference type="GO" id="GO:0005524">
    <property type="term" value="F:ATP binding"/>
    <property type="evidence" value="ECO:0007669"/>
    <property type="project" value="UniProtKB-UniRule"/>
</dbReference>
<evidence type="ECO:0000256" key="1">
    <source>
        <dbReference type="ARBA" id="ARBA00005064"/>
    </source>
</evidence>
<protein>
    <recommendedName>
        <fullName evidence="10">Succinate--CoA ligase [ADP-forming] subunit beta, mitochondrial</fullName>
        <ecNumber evidence="10">6.2.1.5</ecNumber>
    </recommendedName>
    <alternativeName>
        <fullName evidence="10">Succinyl-CoA synthetase beta chain</fullName>
        <shortName evidence="10">SCS-beta</shortName>
    </alternativeName>
</protein>
<evidence type="ECO:0000256" key="9">
    <source>
        <dbReference type="ARBA" id="ARBA00063570"/>
    </source>
</evidence>
<dbReference type="EC" id="6.2.1.5" evidence="10"/>
<dbReference type="OrthoDB" id="1552at2759"/>
<evidence type="ECO:0000256" key="3">
    <source>
        <dbReference type="ARBA" id="ARBA00022598"/>
    </source>
</evidence>
<dbReference type="UniPathway" id="UPA00223">
    <property type="reaction ID" value="UER00999"/>
</dbReference>
<dbReference type="GO" id="GO:0006099">
    <property type="term" value="P:tricarboxylic acid cycle"/>
    <property type="evidence" value="ECO:0007669"/>
    <property type="project" value="UniProtKB-UniRule"/>
</dbReference>
<dbReference type="PIRSF" id="PIRSF001554">
    <property type="entry name" value="SucCS_beta"/>
    <property type="match status" value="1"/>
</dbReference>
<keyword evidence="7 10" id="KW-0460">Magnesium</keyword>
<dbReference type="NCBIfam" id="NF001913">
    <property type="entry name" value="PRK00696.1"/>
    <property type="match status" value="1"/>
</dbReference>
<dbReference type="FunFam" id="3.30.470.20:FF:000002">
    <property type="entry name" value="Succinate--CoA ligase [ADP-forming] subunit beta"/>
    <property type="match status" value="1"/>
</dbReference>
<evidence type="ECO:0000256" key="5">
    <source>
        <dbReference type="ARBA" id="ARBA00022741"/>
    </source>
</evidence>
<feature type="binding site" evidence="10">
    <location>
        <position position="292"/>
    </location>
    <ligand>
        <name>substrate</name>
        <note>ligand shared with subunit alpha</note>
    </ligand>
</feature>
<evidence type="ECO:0000256" key="10">
    <source>
        <dbReference type="HAMAP-Rule" id="MF_03219"/>
    </source>
</evidence>
<dbReference type="InterPro" id="IPR016102">
    <property type="entry name" value="Succinyl-CoA_synth-like"/>
</dbReference>
<dbReference type="Proteomes" id="UP000662931">
    <property type="component" value="Chromosome 2"/>
</dbReference>
<dbReference type="Pfam" id="PF00549">
    <property type="entry name" value="Ligase_CoA"/>
    <property type="match status" value="1"/>
</dbReference>
<dbReference type="GO" id="GO:0004775">
    <property type="term" value="F:succinate-CoA ligase (ADP-forming) activity"/>
    <property type="evidence" value="ECO:0007669"/>
    <property type="project" value="UniProtKB-UniRule"/>
</dbReference>
<dbReference type="GO" id="GO:0000287">
    <property type="term" value="F:magnesium ion binding"/>
    <property type="evidence" value="ECO:0007669"/>
    <property type="project" value="UniProtKB-UniRule"/>
</dbReference>
<keyword evidence="3 10" id="KW-0436">Ligase</keyword>
<dbReference type="FunFam" id="3.40.50.261:FF:000001">
    <property type="entry name" value="Succinate--CoA ligase [ADP-forming] subunit beta"/>
    <property type="match status" value="1"/>
</dbReference>
<feature type="binding site" evidence="10">
    <location>
        <begin position="74"/>
        <end position="76"/>
    </location>
    <ligand>
        <name>ATP</name>
        <dbReference type="ChEBI" id="CHEBI:30616"/>
    </ligand>
</feature>